<dbReference type="Pfam" id="PF14529">
    <property type="entry name" value="Exo_endo_phos_2"/>
    <property type="match status" value="1"/>
</dbReference>
<dbReference type="SUPFAM" id="SSF56219">
    <property type="entry name" value="DNase I-like"/>
    <property type="match status" value="1"/>
</dbReference>
<organism evidence="2 3">
    <name type="scientific">Dreissena polymorpha</name>
    <name type="common">Zebra mussel</name>
    <name type="synonym">Mytilus polymorpha</name>
    <dbReference type="NCBI Taxonomy" id="45954"/>
    <lineage>
        <taxon>Eukaryota</taxon>
        <taxon>Metazoa</taxon>
        <taxon>Spiralia</taxon>
        <taxon>Lophotrochozoa</taxon>
        <taxon>Mollusca</taxon>
        <taxon>Bivalvia</taxon>
        <taxon>Autobranchia</taxon>
        <taxon>Heteroconchia</taxon>
        <taxon>Euheterodonta</taxon>
        <taxon>Imparidentia</taxon>
        <taxon>Neoheterodontei</taxon>
        <taxon>Myida</taxon>
        <taxon>Dreissenoidea</taxon>
        <taxon>Dreissenidae</taxon>
        <taxon>Dreissena</taxon>
    </lineage>
</organism>
<protein>
    <recommendedName>
        <fullName evidence="1">Endonuclease/exonuclease/phosphatase domain-containing protein</fullName>
    </recommendedName>
</protein>
<proteinExistence type="predicted"/>
<sequence length="129" mass="14668">MNTEECQKLCSLINEITAMKYTHFVTVGDLNFANINWGDMSTNRGPGDFSFEFVECIRDSFWYQHVHEPTRGRGDADPSLLDVIFSNEEGMINSVSIENPLGKSDHSVITFNFSGYSQNHHAKKRLNFA</sequence>
<reference evidence="2" key="2">
    <citation type="submission" date="2020-11" db="EMBL/GenBank/DDBJ databases">
        <authorList>
            <person name="McCartney M.A."/>
            <person name="Auch B."/>
            <person name="Kono T."/>
            <person name="Mallez S."/>
            <person name="Becker A."/>
            <person name="Gohl D.M."/>
            <person name="Silverstein K.A.T."/>
            <person name="Koren S."/>
            <person name="Bechman K.B."/>
            <person name="Herman A."/>
            <person name="Abrahante J.E."/>
            <person name="Garbe J."/>
        </authorList>
    </citation>
    <scope>NUCLEOTIDE SEQUENCE</scope>
    <source>
        <strain evidence="2">Duluth1</strain>
        <tissue evidence="2">Whole animal</tissue>
    </source>
</reference>
<dbReference type="GO" id="GO:0061343">
    <property type="term" value="P:cell adhesion involved in heart morphogenesis"/>
    <property type="evidence" value="ECO:0007669"/>
    <property type="project" value="TreeGrafter"/>
</dbReference>
<dbReference type="EMBL" id="JAIWYP010000016">
    <property type="protein sequence ID" value="KAH3694001.1"/>
    <property type="molecule type" value="Genomic_DNA"/>
</dbReference>
<dbReference type="GO" id="GO:0003824">
    <property type="term" value="F:catalytic activity"/>
    <property type="evidence" value="ECO:0007669"/>
    <property type="project" value="InterPro"/>
</dbReference>
<dbReference type="PANTHER" id="PTHR33395:SF21">
    <property type="entry name" value="PERICARDIN"/>
    <property type="match status" value="1"/>
</dbReference>
<evidence type="ECO:0000313" key="2">
    <source>
        <dbReference type="EMBL" id="KAH3694001.1"/>
    </source>
</evidence>
<feature type="domain" description="Endonuclease/exonuclease/phosphatase" evidence="1">
    <location>
        <begin position="5"/>
        <end position="109"/>
    </location>
</feature>
<dbReference type="GO" id="GO:0031012">
    <property type="term" value="C:extracellular matrix"/>
    <property type="evidence" value="ECO:0007669"/>
    <property type="project" value="TreeGrafter"/>
</dbReference>
<dbReference type="Gene3D" id="3.60.10.10">
    <property type="entry name" value="Endonuclease/exonuclease/phosphatase"/>
    <property type="match status" value="1"/>
</dbReference>
<accession>A0A9D3Y830</accession>
<comment type="caution">
    <text evidence="2">The sequence shown here is derived from an EMBL/GenBank/DDBJ whole genome shotgun (WGS) entry which is preliminary data.</text>
</comment>
<dbReference type="PANTHER" id="PTHR33395">
    <property type="entry name" value="TRANSCRIPTASE, PUTATIVE-RELATED-RELATED"/>
    <property type="match status" value="1"/>
</dbReference>
<dbReference type="Proteomes" id="UP000828390">
    <property type="component" value="Unassembled WGS sequence"/>
</dbReference>
<name>A0A9D3Y830_DREPO</name>
<keyword evidence="3" id="KW-1185">Reference proteome</keyword>
<evidence type="ECO:0000259" key="1">
    <source>
        <dbReference type="Pfam" id="PF14529"/>
    </source>
</evidence>
<dbReference type="InterPro" id="IPR005135">
    <property type="entry name" value="Endo/exonuclease/phosphatase"/>
</dbReference>
<dbReference type="GO" id="GO:0007508">
    <property type="term" value="P:larval heart development"/>
    <property type="evidence" value="ECO:0007669"/>
    <property type="project" value="TreeGrafter"/>
</dbReference>
<dbReference type="AlphaFoldDB" id="A0A9D3Y830"/>
<dbReference type="InterPro" id="IPR036691">
    <property type="entry name" value="Endo/exonu/phosph_ase_sf"/>
</dbReference>
<gene>
    <name evidence="2" type="ORF">DPMN_081440</name>
</gene>
<reference evidence="2" key="1">
    <citation type="journal article" date="2019" name="bioRxiv">
        <title>The Genome of the Zebra Mussel, Dreissena polymorpha: A Resource for Invasive Species Research.</title>
        <authorList>
            <person name="McCartney M.A."/>
            <person name="Auch B."/>
            <person name="Kono T."/>
            <person name="Mallez S."/>
            <person name="Zhang Y."/>
            <person name="Obille A."/>
            <person name="Becker A."/>
            <person name="Abrahante J.E."/>
            <person name="Garbe J."/>
            <person name="Badalamenti J.P."/>
            <person name="Herman A."/>
            <person name="Mangelson H."/>
            <person name="Liachko I."/>
            <person name="Sullivan S."/>
            <person name="Sone E.D."/>
            <person name="Koren S."/>
            <person name="Silverstein K.A.T."/>
            <person name="Beckman K.B."/>
            <person name="Gohl D.M."/>
        </authorList>
    </citation>
    <scope>NUCLEOTIDE SEQUENCE</scope>
    <source>
        <strain evidence="2">Duluth1</strain>
        <tissue evidence="2">Whole animal</tissue>
    </source>
</reference>
<evidence type="ECO:0000313" key="3">
    <source>
        <dbReference type="Proteomes" id="UP000828390"/>
    </source>
</evidence>